<dbReference type="InterPro" id="IPR049730">
    <property type="entry name" value="SNF2/RAD54-like_C"/>
</dbReference>
<proteinExistence type="inferred from homology"/>
<evidence type="ECO:0000256" key="10">
    <source>
        <dbReference type="ARBA" id="ARBA00023159"/>
    </source>
</evidence>
<evidence type="ECO:0000256" key="3">
    <source>
        <dbReference type="ARBA" id="ARBA00019805"/>
    </source>
</evidence>
<feature type="compositionally biased region" description="Acidic residues" evidence="17">
    <location>
        <begin position="376"/>
        <end position="391"/>
    </location>
</feature>
<evidence type="ECO:0000256" key="8">
    <source>
        <dbReference type="ARBA" id="ARBA00023015"/>
    </source>
</evidence>
<dbReference type="GO" id="GO:0006281">
    <property type="term" value="P:DNA repair"/>
    <property type="evidence" value="ECO:0007669"/>
    <property type="project" value="UniProtKB-UniRule"/>
</dbReference>
<feature type="compositionally biased region" description="Basic residues" evidence="17">
    <location>
        <begin position="234"/>
        <end position="243"/>
    </location>
</feature>
<dbReference type="EC" id="3.6.4.-" evidence="15"/>
<name>A0A1Q2YK18_9ASCO</name>
<reference evidence="21 22" key="1">
    <citation type="submission" date="2016-08" db="EMBL/GenBank/DDBJ databases">
        <title>Whole genome shotgun sequence of Pichia membranifaciens KS47-1.</title>
        <authorList>
            <person name="Konishi M."/>
            <person name="Ishida M."/>
            <person name="Arakawa T."/>
            <person name="Kato Y."/>
            <person name="Horiuchi J."/>
        </authorList>
    </citation>
    <scope>NUCLEOTIDE SEQUENCE [LARGE SCALE GENOMIC DNA]</scope>
    <source>
        <strain evidence="21 22">KS47-1</strain>
    </source>
</reference>
<keyword evidence="8" id="KW-0805">Transcription regulation</keyword>
<dbReference type="FunFam" id="3.40.50.300:FF:001269">
    <property type="entry name" value="SNF2 family helicase/ATPase"/>
    <property type="match status" value="1"/>
</dbReference>
<feature type="compositionally biased region" description="Polar residues" evidence="17">
    <location>
        <begin position="292"/>
        <end position="303"/>
    </location>
</feature>
<organism evidence="21 22">
    <name type="scientific">Pichia membranifaciens</name>
    <dbReference type="NCBI Taxonomy" id="4926"/>
    <lineage>
        <taxon>Eukaryota</taxon>
        <taxon>Fungi</taxon>
        <taxon>Dikarya</taxon>
        <taxon>Ascomycota</taxon>
        <taxon>Saccharomycotina</taxon>
        <taxon>Pichiomycetes</taxon>
        <taxon>Pichiales</taxon>
        <taxon>Pichiaceae</taxon>
        <taxon>Pichia</taxon>
    </lineage>
</organism>
<keyword evidence="13" id="KW-0539">Nucleus</keyword>
<feature type="region of interest" description="Disordered" evidence="17">
    <location>
        <begin position="1"/>
        <end position="58"/>
    </location>
</feature>
<evidence type="ECO:0000256" key="15">
    <source>
        <dbReference type="RuleBase" id="RU368001"/>
    </source>
</evidence>
<feature type="domain" description="DBINO" evidence="20">
    <location>
        <begin position="416"/>
        <end position="541"/>
    </location>
</feature>
<dbReference type="GO" id="GO:0031011">
    <property type="term" value="C:Ino80 complex"/>
    <property type="evidence" value="ECO:0007669"/>
    <property type="project" value="UniProtKB-UniRule"/>
</dbReference>
<comment type="function">
    <text evidence="15">ATPase component of the INO80 complex which remodels chromatin by shifting nucleosomes and is involved in DNA repair.</text>
</comment>
<keyword evidence="9 15" id="KW-0238">DNA-binding</keyword>
<dbReference type="Pfam" id="PF00271">
    <property type="entry name" value="Helicase_C"/>
    <property type="match status" value="1"/>
</dbReference>
<feature type="compositionally biased region" description="Low complexity" evidence="17">
    <location>
        <begin position="270"/>
        <end position="285"/>
    </location>
</feature>
<feature type="compositionally biased region" description="Low complexity" evidence="17">
    <location>
        <begin position="220"/>
        <end position="233"/>
    </location>
</feature>
<dbReference type="Gene3D" id="3.40.50.10810">
    <property type="entry name" value="Tandem AAA-ATPase domain"/>
    <property type="match status" value="1"/>
</dbReference>
<feature type="domain" description="Helicase ATP-binding" evidence="18">
    <location>
        <begin position="670"/>
        <end position="842"/>
    </location>
</feature>
<keyword evidence="10" id="KW-0010">Activator</keyword>
<keyword evidence="4" id="KW-0547">Nucleotide-binding</keyword>
<feature type="region of interest" description="Disordered" evidence="17">
    <location>
        <begin position="617"/>
        <end position="642"/>
    </location>
</feature>
<feature type="coiled-coil region" evidence="16">
    <location>
        <begin position="485"/>
        <end position="527"/>
    </location>
</feature>
<evidence type="ECO:0000256" key="16">
    <source>
        <dbReference type="SAM" id="Coils"/>
    </source>
</evidence>
<protein>
    <recommendedName>
        <fullName evidence="3 15">Chromatin-remodeling ATPase INO80</fullName>
        <ecNumber evidence="15">3.6.4.-</ecNumber>
    </recommendedName>
</protein>
<dbReference type="Gene3D" id="3.40.50.300">
    <property type="entry name" value="P-loop containing nucleotide triphosphate hydrolases"/>
    <property type="match status" value="1"/>
</dbReference>
<evidence type="ECO:0000256" key="5">
    <source>
        <dbReference type="ARBA" id="ARBA00022763"/>
    </source>
</evidence>
<dbReference type="InterPro" id="IPR001650">
    <property type="entry name" value="Helicase_C-like"/>
</dbReference>
<dbReference type="PANTHER" id="PTHR45685">
    <property type="entry name" value="HELICASE SRCAP-RELATED"/>
    <property type="match status" value="1"/>
</dbReference>
<evidence type="ECO:0000256" key="12">
    <source>
        <dbReference type="ARBA" id="ARBA00023204"/>
    </source>
</evidence>
<feature type="region of interest" description="Disordered" evidence="17">
    <location>
        <begin position="217"/>
        <end position="394"/>
    </location>
</feature>
<evidence type="ECO:0000256" key="2">
    <source>
        <dbReference type="ARBA" id="ARBA00007025"/>
    </source>
</evidence>
<keyword evidence="16" id="KW-0175">Coiled coil</keyword>
<dbReference type="InterPro" id="IPR038718">
    <property type="entry name" value="SNF2-like_sf"/>
</dbReference>
<dbReference type="PANTHER" id="PTHR45685:SF2">
    <property type="entry name" value="CHROMATIN-REMODELING ATPASE INO80"/>
    <property type="match status" value="1"/>
</dbReference>
<accession>A0A1Q2YK18</accession>
<dbReference type="SUPFAM" id="SSF52540">
    <property type="entry name" value="P-loop containing nucleoside triphosphate hydrolases"/>
    <property type="match status" value="2"/>
</dbReference>
<dbReference type="Pfam" id="PF00176">
    <property type="entry name" value="SNF2-rel_dom"/>
    <property type="match status" value="1"/>
</dbReference>
<dbReference type="Proteomes" id="UP000186136">
    <property type="component" value="Unassembled WGS sequence"/>
</dbReference>
<comment type="catalytic activity">
    <reaction evidence="14 15">
        <text>ATP + H2O = ADP + phosphate + H(+)</text>
        <dbReference type="Rhea" id="RHEA:13065"/>
        <dbReference type="ChEBI" id="CHEBI:15377"/>
        <dbReference type="ChEBI" id="CHEBI:15378"/>
        <dbReference type="ChEBI" id="CHEBI:30616"/>
        <dbReference type="ChEBI" id="CHEBI:43474"/>
        <dbReference type="ChEBI" id="CHEBI:456216"/>
    </reaction>
</comment>
<evidence type="ECO:0000259" key="20">
    <source>
        <dbReference type="PROSITE" id="PS51413"/>
    </source>
</evidence>
<keyword evidence="6 15" id="KW-0378">Hydrolase</keyword>
<feature type="compositionally biased region" description="Basic residues" evidence="17">
    <location>
        <begin position="260"/>
        <end position="269"/>
    </location>
</feature>
<evidence type="ECO:0000313" key="21">
    <source>
        <dbReference type="EMBL" id="GAV29887.1"/>
    </source>
</evidence>
<feature type="compositionally biased region" description="Low complexity" evidence="17">
    <location>
        <begin position="244"/>
        <end position="259"/>
    </location>
</feature>
<keyword evidence="22" id="KW-1185">Reference proteome</keyword>
<evidence type="ECO:0000259" key="18">
    <source>
        <dbReference type="PROSITE" id="PS51192"/>
    </source>
</evidence>
<dbReference type="GO" id="GO:0040029">
    <property type="term" value="P:epigenetic regulation of gene expression"/>
    <property type="evidence" value="ECO:0007669"/>
    <property type="project" value="UniProtKB-ARBA"/>
</dbReference>
<dbReference type="GO" id="GO:0003677">
    <property type="term" value="F:DNA binding"/>
    <property type="evidence" value="ECO:0007669"/>
    <property type="project" value="UniProtKB-UniRule"/>
</dbReference>
<evidence type="ECO:0000256" key="17">
    <source>
        <dbReference type="SAM" id="MobiDB-lite"/>
    </source>
</evidence>
<dbReference type="GO" id="GO:0016887">
    <property type="term" value="F:ATP hydrolysis activity"/>
    <property type="evidence" value="ECO:0007669"/>
    <property type="project" value="TreeGrafter"/>
</dbReference>
<comment type="subcellular location">
    <subcellularLocation>
        <location evidence="1 15">Nucleus</location>
    </subcellularLocation>
</comment>
<keyword evidence="7 15" id="KW-0067">ATP-binding</keyword>
<evidence type="ECO:0000256" key="7">
    <source>
        <dbReference type="ARBA" id="ARBA00022840"/>
    </source>
</evidence>
<dbReference type="GO" id="GO:0006366">
    <property type="term" value="P:transcription by RNA polymerase II"/>
    <property type="evidence" value="ECO:0007669"/>
    <property type="project" value="UniProtKB-ARBA"/>
</dbReference>
<comment type="domain">
    <text evidence="15">The DBINO region is involved in binding to DNA.</text>
</comment>
<dbReference type="PROSITE" id="PS51194">
    <property type="entry name" value="HELICASE_CTER"/>
    <property type="match status" value="1"/>
</dbReference>
<feature type="domain" description="Helicase C-terminal" evidence="19">
    <location>
        <begin position="1229"/>
        <end position="1388"/>
    </location>
</feature>
<evidence type="ECO:0000256" key="11">
    <source>
        <dbReference type="ARBA" id="ARBA00023163"/>
    </source>
</evidence>
<dbReference type="InterPro" id="IPR020838">
    <property type="entry name" value="DBINO"/>
</dbReference>
<dbReference type="GO" id="GO:0010557">
    <property type="term" value="P:positive regulation of macromolecule biosynthetic process"/>
    <property type="evidence" value="ECO:0007669"/>
    <property type="project" value="UniProtKB-ARBA"/>
</dbReference>
<dbReference type="InterPro" id="IPR000330">
    <property type="entry name" value="SNF2_N"/>
</dbReference>
<evidence type="ECO:0000256" key="4">
    <source>
        <dbReference type="ARBA" id="ARBA00022741"/>
    </source>
</evidence>
<evidence type="ECO:0000313" key="22">
    <source>
        <dbReference type="Proteomes" id="UP000186136"/>
    </source>
</evidence>
<dbReference type="OrthoDB" id="372624at2759"/>
<evidence type="ECO:0000256" key="9">
    <source>
        <dbReference type="ARBA" id="ARBA00023125"/>
    </source>
</evidence>
<dbReference type="Pfam" id="PF13892">
    <property type="entry name" value="DBINO"/>
    <property type="match status" value="1"/>
</dbReference>
<evidence type="ECO:0000256" key="14">
    <source>
        <dbReference type="ARBA" id="ARBA00049360"/>
    </source>
</evidence>
<sequence>MLADSGNDEAESDRGSSVLPLAAVVSKPSNPMLEDRGRDFGNGNGNDTETDYASTTTPAADVRKLASPDELLSVFQQRLNSAVRLDNLANTSINHLKFLNDEFQFLATTNGVCLDNKFAENLKNDVNLLNSKNSISEKIFKRHKQVESESNLLNNLKSEVLNYLVDVQTEREYVLQNLNHGNFKAKLSAIDDPYIAPLQIKYINPIENVALNGAKQPEKASTSAKGKAAAAPTAKRRGGRRAKATTTPAAATAAAPAKASAKRGGRRKAGTTATASTTAKGGSRAARGKKNSLASTAISNNAAAGSKRRRKPTTKAEEMLDDADMENEFAEIFEQPKKRRRRGGAAAATATASTSKATAATATAGRSGAAKKSPDAEENNLESNDENDDQDGTMPKLSVKELKSLERQYDNTYLSIWKDLSRKDSPKAYRLFQQTAQAKSINLRKTAQLAARESRKWQVKTTKAQKDQVTKARRCMREMLNFWKKNEREERNLRLKAEQEALQRAKKEEEEREAKRQARKLNFLINQTELYSHFIGRKIKTSEFEGDMGAEPIPGYGAGGASHKVANEADVDMSLATKDFDNLNFDEENEEALHKMAAANAQSALMEAKNKAQQFNNGIPRASDRDDEEENEGEMNFQNPTSIGDITVEQPKLLNCTLKEYQRKGLNWLANLYEQGINGILADEMGLGKTVQSISVLAYLAETHDIWGPFLVVTPASTLHNWQQEISNFVPNFNVLPYWGTAKDRKVLRKFWDRKNIIYNRNSPFHVVVTSYQLVVADSAYFQKMKWQYMILDEAQAIKSSQSSRWKSLLSFQCRNRLLLTGTPIQNNMQELWALLHFIMPSLFDSHDEFSEWFSKDIEAHAQSNSKLNEEQLRRLHAILKPFMLRRIKKNVQSELGEKIEIDVYCDLTNRQKKLYRMLRSQINLMDLIENNKRIGTNEDVESLMNVVMQFRKVCNHPDLFERADTKSAFCFGDFPTTESLLREVNESTLELNYNTKNLIKYKLPKTILEECLLPSYEKRSLTEKDRLINRMFNIYQPRNYIHDDDSELSILKFVSETPGEIERVVSRNLITNAINNKSYIESTEEEKNRLYREMYGTDNKNSLVLSNSKDRVPSFLKDLTHEVSKSMYMRSFQPGYFETALAPPIEIVCSKENFNVIKDDAFFNKTIRQALLPLDLNTQAELLEEQVSVKDWPKAEMLPVEDSNYRQGGTIRLPSMERFVLESAKLKKLDQMLVDLKKGDHKCLIYFQMTKMMDLMEEYLSYRQYKYIRLDGSSKLSDRRDLVNDWQSNPELFIFLLSTRAGGLGINLTAADTVIFYDSDWNPTIDSQAMDRAHRLGQTRQVTVYRLLVRGTIEERMRDRAKQKEHVQQVVMEGKVDAVNEKEEKEREKKEMALWLLEDDK</sequence>
<dbReference type="InterPro" id="IPR050520">
    <property type="entry name" value="INO80/SWR1_helicase"/>
</dbReference>
<feature type="compositionally biased region" description="Acidic residues" evidence="17">
    <location>
        <begin position="319"/>
        <end position="331"/>
    </location>
</feature>
<dbReference type="SMART" id="SM00490">
    <property type="entry name" value="HELICc"/>
    <property type="match status" value="1"/>
</dbReference>
<comment type="similarity">
    <text evidence="2 15">Belongs to the SNF2/RAD54 helicase family.</text>
</comment>
<dbReference type="GO" id="GO:0005524">
    <property type="term" value="F:ATP binding"/>
    <property type="evidence" value="ECO:0007669"/>
    <property type="project" value="UniProtKB-UniRule"/>
</dbReference>
<keyword evidence="11" id="KW-0804">Transcription</keyword>
<dbReference type="PROSITE" id="PS51413">
    <property type="entry name" value="DBINO"/>
    <property type="match status" value="1"/>
</dbReference>
<dbReference type="InterPro" id="IPR027417">
    <property type="entry name" value="P-loop_NTPase"/>
</dbReference>
<keyword evidence="5 15" id="KW-0227">DNA damage</keyword>
<dbReference type="SMART" id="SM00487">
    <property type="entry name" value="DEXDc"/>
    <property type="match status" value="1"/>
</dbReference>
<evidence type="ECO:0000256" key="13">
    <source>
        <dbReference type="ARBA" id="ARBA00023242"/>
    </source>
</evidence>
<comment type="caution">
    <text evidence="21">The sequence shown here is derived from an EMBL/GenBank/DDBJ whole genome shotgun (WGS) entry which is preliminary data.</text>
</comment>
<feature type="compositionally biased region" description="Low complexity" evidence="17">
    <location>
        <begin position="344"/>
        <end position="371"/>
    </location>
</feature>
<dbReference type="EMBL" id="BDGI01000146">
    <property type="protein sequence ID" value="GAV29887.1"/>
    <property type="molecule type" value="Genomic_DNA"/>
</dbReference>
<evidence type="ECO:0000259" key="19">
    <source>
        <dbReference type="PROSITE" id="PS51194"/>
    </source>
</evidence>
<dbReference type="GO" id="GO:0042393">
    <property type="term" value="F:histone binding"/>
    <property type="evidence" value="ECO:0007669"/>
    <property type="project" value="TreeGrafter"/>
</dbReference>
<gene>
    <name evidence="21" type="ORF">PMKS-003393</name>
</gene>
<dbReference type="InterPro" id="IPR014001">
    <property type="entry name" value="Helicase_ATP-bd"/>
</dbReference>
<feature type="compositionally biased region" description="Acidic residues" evidence="17">
    <location>
        <begin position="1"/>
        <end position="11"/>
    </location>
</feature>
<dbReference type="PROSITE" id="PS51192">
    <property type="entry name" value="HELICASE_ATP_BIND_1"/>
    <property type="match status" value="1"/>
</dbReference>
<dbReference type="CDD" id="cd18793">
    <property type="entry name" value="SF2_C_SNF"/>
    <property type="match status" value="1"/>
</dbReference>
<evidence type="ECO:0000256" key="1">
    <source>
        <dbReference type="ARBA" id="ARBA00004123"/>
    </source>
</evidence>
<dbReference type="GO" id="GO:0051276">
    <property type="term" value="P:chromosome organization"/>
    <property type="evidence" value="ECO:0007669"/>
    <property type="project" value="UniProtKB-ARBA"/>
</dbReference>
<keyword evidence="12 15" id="KW-0234">DNA repair</keyword>
<dbReference type="FunFam" id="3.40.50.10810:FF:000022">
    <property type="entry name" value="Blast:Putative DNA helicase Ino80"/>
    <property type="match status" value="1"/>
</dbReference>
<evidence type="ECO:0000256" key="6">
    <source>
        <dbReference type="ARBA" id="ARBA00022801"/>
    </source>
</evidence>
<comment type="subunit">
    <text evidence="15">Component of the INO80 chromatin-remodeling complex.</text>
</comment>